<keyword evidence="6" id="KW-0560">Oxidoreductase</keyword>
<feature type="domain" description="RmlD-like substrate binding" evidence="7">
    <location>
        <begin position="1"/>
        <end position="288"/>
    </location>
</feature>
<evidence type="ECO:0000313" key="9">
    <source>
        <dbReference type="Proteomes" id="UP000198706"/>
    </source>
</evidence>
<comment type="function">
    <text evidence="6">Catalyzes the reduction of dTDP-6-deoxy-L-lyxo-4-hexulose to yield dTDP-L-rhamnose.</text>
</comment>
<evidence type="ECO:0000313" key="8">
    <source>
        <dbReference type="EMBL" id="SDK05704.1"/>
    </source>
</evidence>
<evidence type="ECO:0000256" key="3">
    <source>
        <dbReference type="ARBA" id="ARBA00012929"/>
    </source>
</evidence>
<evidence type="ECO:0000256" key="1">
    <source>
        <dbReference type="ARBA" id="ARBA00004781"/>
    </source>
</evidence>
<dbReference type="EC" id="1.1.1.133" evidence="3 6"/>
<dbReference type="AlphaFoldDB" id="A0A1G8YTD8"/>
<gene>
    <name evidence="8" type="ORF">SAMN05216186_10493</name>
</gene>
<dbReference type="PANTHER" id="PTHR10491:SF4">
    <property type="entry name" value="METHIONINE ADENOSYLTRANSFERASE 2 SUBUNIT BETA"/>
    <property type="match status" value="1"/>
</dbReference>
<comment type="pathway">
    <text evidence="1 6">Carbohydrate biosynthesis; dTDP-L-rhamnose biosynthesis.</text>
</comment>
<dbReference type="InterPro" id="IPR036291">
    <property type="entry name" value="NAD(P)-bd_dom_sf"/>
</dbReference>
<evidence type="ECO:0000256" key="5">
    <source>
        <dbReference type="ARBA" id="ARBA00048200"/>
    </source>
</evidence>
<dbReference type="InterPro" id="IPR029903">
    <property type="entry name" value="RmlD-like-bd"/>
</dbReference>
<keyword evidence="6" id="KW-0521">NADP</keyword>
<dbReference type="UniPathway" id="UPA00124"/>
<dbReference type="UniPathway" id="UPA00281"/>
<comment type="cofactor">
    <cofactor evidence="6">
        <name>Mg(2+)</name>
        <dbReference type="ChEBI" id="CHEBI:18420"/>
    </cofactor>
    <text evidence="6">Binds 1 Mg(2+) ion per monomer.</text>
</comment>
<sequence>MKVVVTGANGQVGRSLVERLEHSDWQWEAHGRDTLDIADEAAVAALLERFRPDVVINAAAYTAVDKAEAEPDAARRGNVEGPAVLARACHAVGCALVHLSTDYVFSGEAERPYVETDPTAPQGVYGRTKLEGEAAIRDACPAHVIVRTAWVFGEHGHNFMKTMLRLAGERDELRVVDDQLGCPTYAGDIADALLRIAERLVAGGEGLYGTYHFAGDKAVTWCGFAREIIARAVEAGMIAKAPRIVGIATHEYPTPAKRPAYSVLDSSRIGAVFGIEPSDWQAALVRILVA</sequence>
<protein>
    <recommendedName>
        <fullName evidence="4 6">dTDP-4-dehydrorhamnose reductase</fullName>
        <ecNumber evidence="3 6">1.1.1.133</ecNumber>
    </recommendedName>
</protein>
<dbReference type="Gene3D" id="3.40.50.720">
    <property type="entry name" value="NAD(P)-binding Rossmann-like Domain"/>
    <property type="match status" value="1"/>
</dbReference>
<evidence type="ECO:0000256" key="6">
    <source>
        <dbReference type="RuleBase" id="RU364082"/>
    </source>
</evidence>
<dbReference type="PANTHER" id="PTHR10491">
    <property type="entry name" value="DTDP-4-DEHYDRORHAMNOSE REDUCTASE"/>
    <property type="match status" value="1"/>
</dbReference>
<dbReference type="Gene3D" id="3.90.25.10">
    <property type="entry name" value="UDP-galactose 4-epimerase, domain 1"/>
    <property type="match status" value="1"/>
</dbReference>
<keyword evidence="9" id="KW-1185">Reference proteome</keyword>
<organism evidence="8 9">
    <name type="scientific">Pseudomonas indica</name>
    <dbReference type="NCBI Taxonomy" id="137658"/>
    <lineage>
        <taxon>Bacteria</taxon>
        <taxon>Pseudomonadati</taxon>
        <taxon>Pseudomonadota</taxon>
        <taxon>Gammaproteobacteria</taxon>
        <taxon>Pseudomonadales</taxon>
        <taxon>Pseudomonadaceae</taxon>
        <taxon>Pseudomonas</taxon>
    </lineage>
</organism>
<comment type="similarity">
    <text evidence="2 6">Belongs to the dTDP-4-dehydrorhamnose reductase family.</text>
</comment>
<dbReference type="GO" id="GO:0008831">
    <property type="term" value="F:dTDP-4-dehydrorhamnose reductase activity"/>
    <property type="evidence" value="ECO:0007669"/>
    <property type="project" value="UniProtKB-EC"/>
</dbReference>
<dbReference type="FunFam" id="3.40.50.720:FF:000159">
    <property type="entry name" value="dTDP-4-dehydrorhamnose reductase"/>
    <property type="match status" value="1"/>
</dbReference>
<evidence type="ECO:0000256" key="2">
    <source>
        <dbReference type="ARBA" id="ARBA00010944"/>
    </source>
</evidence>
<dbReference type="NCBIfam" id="TIGR01214">
    <property type="entry name" value="rmlD"/>
    <property type="match status" value="1"/>
</dbReference>
<dbReference type="Proteomes" id="UP000198706">
    <property type="component" value="Unassembled WGS sequence"/>
</dbReference>
<name>A0A1G8YTD8_9PSED</name>
<proteinExistence type="inferred from homology"/>
<dbReference type="GO" id="GO:0009243">
    <property type="term" value="P:O antigen biosynthetic process"/>
    <property type="evidence" value="ECO:0007669"/>
    <property type="project" value="UniProtKB-UniPathway"/>
</dbReference>
<dbReference type="Pfam" id="PF04321">
    <property type="entry name" value="RmlD_sub_bind"/>
    <property type="match status" value="1"/>
</dbReference>
<comment type="catalytic activity">
    <reaction evidence="5 6">
        <text>dTDP-beta-L-rhamnose + NADP(+) = dTDP-4-dehydro-beta-L-rhamnose + NADPH + H(+)</text>
        <dbReference type="Rhea" id="RHEA:21796"/>
        <dbReference type="ChEBI" id="CHEBI:15378"/>
        <dbReference type="ChEBI" id="CHEBI:57510"/>
        <dbReference type="ChEBI" id="CHEBI:57783"/>
        <dbReference type="ChEBI" id="CHEBI:58349"/>
        <dbReference type="ChEBI" id="CHEBI:62830"/>
        <dbReference type="EC" id="1.1.1.133"/>
    </reaction>
</comment>
<dbReference type="SUPFAM" id="SSF51735">
    <property type="entry name" value="NAD(P)-binding Rossmann-fold domains"/>
    <property type="match status" value="1"/>
</dbReference>
<evidence type="ECO:0000259" key="7">
    <source>
        <dbReference type="Pfam" id="PF04321"/>
    </source>
</evidence>
<reference evidence="8 9" key="1">
    <citation type="submission" date="2016-10" db="EMBL/GenBank/DDBJ databases">
        <authorList>
            <person name="de Groot N.N."/>
        </authorList>
    </citation>
    <scope>NUCLEOTIDE SEQUENCE [LARGE SCALE GENOMIC DNA]</scope>
    <source>
        <strain evidence="8 9">JCM 21544</strain>
    </source>
</reference>
<dbReference type="GO" id="GO:0019305">
    <property type="term" value="P:dTDP-rhamnose biosynthetic process"/>
    <property type="evidence" value="ECO:0007669"/>
    <property type="project" value="UniProtKB-UniPathway"/>
</dbReference>
<dbReference type="EMBL" id="FNFD01000004">
    <property type="protein sequence ID" value="SDK05704.1"/>
    <property type="molecule type" value="Genomic_DNA"/>
</dbReference>
<dbReference type="InterPro" id="IPR005913">
    <property type="entry name" value="dTDP_dehydrorham_reduct"/>
</dbReference>
<accession>A0A1G8YTD8</accession>
<dbReference type="CDD" id="cd05254">
    <property type="entry name" value="dTDP_HR_like_SDR_e"/>
    <property type="match status" value="1"/>
</dbReference>
<evidence type="ECO:0000256" key="4">
    <source>
        <dbReference type="ARBA" id="ARBA00017099"/>
    </source>
</evidence>
<dbReference type="RefSeq" id="WP_084334291.1">
    <property type="nucleotide sequence ID" value="NZ_FNFD01000004.1"/>
</dbReference>
<dbReference type="STRING" id="137658.SAMN05216186_10493"/>